<dbReference type="PROSITE" id="PS50294">
    <property type="entry name" value="WD_REPEATS_REGION"/>
    <property type="match status" value="4"/>
</dbReference>
<dbReference type="InterPro" id="IPR020472">
    <property type="entry name" value="WD40_PAC1"/>
</dbReference>
<name>A0A0M0K6Y8_9EUKA</name>
<keyword evidence="1 3" id="KW-0853">WD repeat</keyword>
<feature type="repeat" description="WD" evidence="3">
    <location>
        <begin position="164"/>
        <end position="205"/>
    </location>
</feature>
<dbReference type="CDD" id="cd00200">
    <property type="entry name" value="WD40"/>
    <property type="match status" value="1"/>
</dbReference>
<dbReference type="SMART" id="SM00320">
    <property type="entry name" value="WD40"/>
    <property type="match status" value="4"/>
</dbReference>
<feature type="repeat" description="WD" evidence="3">
    <location>
        <begin position="124"/>
        <end position="163"/>
    </location>
</feature>
<dbReference type="SUPFAM" id="SSF50978">
    <property type="entry name" value="WD40 repeat-like"/>
    <property type="match status" value="1"/>
</dbReference>
<proteinExistence type="predicted"/>
<dbReference type="PANTHER" id="PTHR19857">
    <property type="entry name" value="MITOCHONDRIAL DIVISION PROTEIN 1-RELATED"/>
    <property type="match status" value="1"/>
</dbReference>
<keyword evidence="2" id="KW-0677">Repeat</keyword>
<dbReference type="PROSITE" id="PS50082">
    <property type="entry name" value="WD_REPEATS_2"/>
    <property type="match status" value="5"/>
</dbReference>
<dbReference type="EMBL" id="JWZX01001147">
    <property type="protein sequence ID" value="KOO34641.1"/>
    <property type="molecule type" value="Genomic_DNA"/>
</dbReference>
<dbReference type="Proteomes" id="UP000037460">
    <property type="component" value="Unassembled WGS sequence"/>
</dbReference>
<reference evidence="5" key="1">
    <citation type="journal article" date="2015" name="PLoS Genet.">
        <title>Genome Sequence and Transcriptome Analyses of Chrysochromulina tobin: Metabolic Tools for Enhanced Algal Fitness in the Prominent Order Prymnesiales (Haptophyceae).</title>
        <authorList>
            <person name="Hovde B.T."/>
            <person name="Deodato C.R."/>
            <person name="Hunsperger H.M."/>
            <person name="Ryken S.A."/>
            <person name="Yost W."/>
            <person name="Jha R.K."/>
            <person name="Patterson J."/>
            <person name="Monnat R.J. Jr."/>
            <person name="Barlow S.B."/>
            <person name="Starkenburg S.R."/>
            <person name="Cattolico R.A."/>
        </authorList>
    </citation>
    <scope>NUCLEOTIDE SEQUENCE</scope>
    <source>
        <strain evidence="5">CCMP291</strain>
    </source>
</reference>
<dbReference type="PRINTS" id="PR00320">
    <property type="entry name" value="GPROTEINBRPT"/>
</dbReference>
<evidence type="ECO:0000256" key="2">
    <source>
        <dbReference type="ARBA" id="ARBA00022737"/>
    </source>
</evidence>
<dbReference type="InterPro" id="IPR015943">
    <property type="entry name" value="WD40/YVTN_repeat-like_dom_sf"/>
</dbReference>
<sequence length="235" mass="25925">CLHVSELCDFVITGNDDGTIRLWNPDSGSTISLVGHTNTVTCLEVATRGNCELLLSTGYDGHVGVWDITKRRNELPRLEAMLKAHRQEVLCLRFNAHHQTFITGGNEHAIHVWSISSYQQLARLEGHSAPVTCLALDGNFLLSGAEDGVVHVWDLHSYMALATLKVHQAAVESLCVVPENGLLLSCSTDRSVRVWDYGLGREVLVWNHPEEFRSLAMSRATGQVLAGTEQHHIIA</sequence>
<dbReference type="InterPro" id="IPR001680">
    <property type="entry name" value="WD40_rpt"/>
</dbReference>
<dbReference type="Pfam" id="PF00400">
    <property type="entry name" value="WD40"/>
    <property type="match status" value="5"/>
</dbReference>
<evidence type="ECO:0000313" key="5">
    <source>
        <dbReference type="Proteomes" id="UP000037460"/>
    </source>
</evidence>
<gene>
    <name evidence="4" type="ORF">Ctob_015484</name>
</gene>
<evidence type="ECO:0000256" key="1">
    <source>
        <dbReference type="ARBA" id="ARBA00022574"/>
    </source>
</evidence>
<feature type="repeat" description="WD" evidence="3">
    <location>
        <begin position="1"/>
        <end position="33"/>
    </location>
</feature>
<protein>
    <submittedName>
        <fullName evidence="4">Wd-repeat protein</fullName>
    </submittedName>
</protein>
<dbReference type="InterPro" id="IPR036322">
    <property type="entry name" value="WD40_repeat_dom_sf"/>
</dbReference>
<evidence type="ECO:0000256" key="3">
    <source>
        <dbReference type="PROSITE-ProRule" id="PRU00221"/>
    </source>
</evidence>
<dbReference type="InterPro" id="IPR051179">
    <property type="entry name" value="WD_repeat_multifunction"/>
</dbReference>
<dbReference type="PROSITE" id="PS00678">
    <property type="entry name" value="WD_REPEATS_1"/>
    <property type="match status" value="2"/>
</dbReference>
<organism evidence="4 5">
    <name type="scientific">Chrysochromulina tobinii</name>
    <dbReference type="NCBI Taxonomy" id="1460289"/>
    <lineage>
        <taxon>Eukaryota</taxon>
        <taxon>Haptista</taxon>
        <taxon>Haptophyta</taxon>
        <taxon>Prymnesiophyceae</taxon>
        <taxon>Prymnesiales</taxon>
        <taxon>Chrysochromulinaceae</taxon>
        <taxon>Chrysochromulina</taxon>
    </lineage>
</organism>
<feature type="non-terminal residue" evidence="4">
    <location>
        <position position="235"/>
    </location>
</feature>
<dbReference type="Gene3D" id="2.130.10.10">
    <property type="entry name" value="YVTN repeat-like/Quinoprotein amine dehydrogenase"/>
    <property type="match status" value="2"/>
</dbReference>
<dbReference type="AlphaFoldDB" id="A0A0M0K6Y8"/>
<feature type="non-terminal residue" evidence="4">
    <location>
        <position position="1"/>
    </location>
</feature>
<dbReference type="InterPro" id="IPR019775">
    <property type="entry name" value="WD40_repeat_CS"/>
</dbReference>
<feature type="repeat" description="WD" evidence="3">
    <location>
        <begin position="82"/>
        <end position="123"/>
    </location>
</feature>
<keyword evidence="5" id="KW-1185">Reference proteome</keyword>
<comment type="caution">
    <text evidence="4">The sequence shown here is derived from an EMBL/GenBank/DDBJ whole genome shotgun (WGS) entry which is preliminary data.</text>
</comment>
<feature type="repeat" description="WD" evidence="3">
    <location>
        <begin position="33"/>
        <end position="76"/>
    </location>
</feature>
<accession>A0A0M0K6Y8</accession>
<evidence type="ECO:0000313" key="4">
    <source>
        <dbReference type="EMBL" id="KOO34641.1"/>
    </source>
</evidence>
<dbReference type="OrthoDB" id="674604at2759"/>